<feature type="domain" description="EF-hand" evidence="4">
    <location>
        <begin position="131"/>
        <end position="163"/>
    </location>
</feature>
<keyword evidence="1" id="KW-0479">Metal-binding</keyword>
<organism evidence="5 6">
    <name type="scientific">Lichtheimia ornata</name>
    <dbReference type="NCBI Taxonomy" id="688661"/>
    <lineage>
        <taxon>Eukaryota</taxon>
        <taxon>Fungi</taxon>
        <taxon>Fungi incertae sedis</taxon>
        <taxon>Mucoromycota</taxon>
        <taxon>Mucoromycotina</taxon>
        <taxon>Mucoromycetes</taxon>
        <taxon>Mucorales</taxon>
        <taxon>Lichtheimiaceae</taxon>
        <taxon>Lichtheimia</taxon>
    </lineage>
</organism>
<comment type="caution">
    <text evidence="5">The sequence shown here is derived from an EMBL/GenBank/DDBJ whole genome shotgun (WGS) entry which is preliminary data.</text>
</comment>
<dbReference type="PANTHER" id="PTHR23048">
    <property type="entry name" value="MYOSIN LIGHT CHAIN 1, 3"/>
    <property type="match status" value="1"/>
</dbReference>
<dbReference type="EMBL" id="JARTCD010000076">
    <property type="protein sequence ID" value="KAJ8653548.1"/>
    <property type="molecule type" value="Genomic_DNA"/>
</dbReference>
<dbReference type="FunFam" id="1.10.238.10:FF:000181">
    <property type="entry name" value="CALML5 isoform 1"/>
    <property type="match status" value="1"/>
</dbReference>
<dbReference type="PROSITE" id="PS50222">
    <property type="entry name" value="EF_HAND_2"/>
    <property type="match status" value="4"/>
</dbReference>
<gene>
    <name evidence="5" type="ORF">O0I10_010787</name>
</gene>
<feature type="domain" description="EF-hand" evidence="4">
    <location>
        <begin position="20"/>
        <end position="55"/>
    </location>
</feature>
<dbReference type="Pfam" id="PF13499">
    <property type="entry name" value="EF-hand_7"/>
    <property type="match status" value="2"/>
</dbReference>
<evidence type="ECO:0000313" key="6">
    <source>
        <dbReference type="Proteomes" id="UP001234581"/>
    </source>
</evidence>
<dbReference type="GeneID" id="83218189"/>
<dbReference type="CDD" id="cd00051">
    <property type="entry name" value="EFh"/>
    <property type="match status" value="2"/>
</dbReference>
<reference evidence="5 6" key="1">
    <citation type="submission" date="2023-03" db="EMBL/GenBank/DDBJ databases">
        <title>Genome sequence of Lichtheimia ornata CBS 291.66.</title>
        <authorList>
            <person name="Mohabir J.T."/>
            <person name="Shea T.P."/>
            <person name="Kurbessoian T."/>
            <person name="Berby B."/>
            <person name="Fontaine J."/>
            <person name="Livny J."/>
            <person name="Gnirke A."/>
            <person name="Stajich J.E."/>
            <person name="Cuomo C.A."/>
        </authorList>
    </citation>
    <scope>NUCLEOTIDE SEQUENCE [LARGE SCALE GENOMIC DNA]</scope>
    <source>
        <strain evidence="5">CBS 291.66</strain>
    </source>
</reference>
<dbReference type="PANTHER" id="PTHR23048:SF0">
    <property type="entry name" value="CALMODULIN LIKE 3"/>
    <property type="match status" value="1"/>
</dbReference>
<dbReference type="Gene3D" id="1.10.238.10">
    <property type="entry name" value="EF-hand"/>
    <property type="match status" value="3"/>
</dbReference>
<dbReference type="GO" id="GO:0005509">
    <property type="term" value="F:calcium ion binding"/>
    <property type="evidence" value="ECO:0007669"/>
    <property type="project" value="InterPro"/>
</dbReference>
<dbReference type="InterPro" id="IPR002048">
    <property type="entry name" value="EF_hand_dom"/>
</dbReference>
<name>A0AAD7UUU0_9FUNG</name>
<evidence type="ECO:0000256" key="3">
    <source>
        <dbReference type="ARBA" id="ARBA00022837"/>
    </source>
</evidence>
<proteinExistence type="predicted"/>
<dbReference type="Proteomes" id="UP001234581">
    <property type="component" value="Unassembled WGS sequence"/>
</dbReference>
<evidence type="ECO:0000259" key="4">
    <source>
        <dbReference type="PROSITE" id="PS50222"/>
    </source>
</evidence>
<dbReference type="InterPro" id="IPR050230">
    <property type="entry name" value="CALM/Myosin/TropC-like"/>
</dbReference>
<dbReference type="InterPro" id="IPR018247">
    <property type="entry name" value="EF_Hand_1_Ca_BS"/>
</dbReference>
<keyword evidence="6" id="KW-1185">Reference proteome</keyword>
<keyword evidence="3" id="KW-0106">Calcium</keyword>
<dbReference type="SMART" id="SM00054">
    <property type="entry name" value="EFh"/>
    <property type="match status" value="4"/>
</dbReference>
<sequence>MSVMFQRRIDARSADQLSKEQIQEYKDSFALFDKDNNGSIDARELGAVMESLDIHPTNSELKDMINEVDKDGNGTIDFNEFLTMLAKRGQQDPNSQNDELVEAFRVFDKDGDGFISIDELRQVMASFGEKLSSQELDQMIQEADADGDGKINYGEFTKMLFNS</sequence>
<protein>
    <recommendedName>
        <fullName evidence="4">EF-hand domain-containing protein</fullName>
    </recommendedName>
</protein>
<dbReference type="FunFam" id="1.10.238.10:FF:000251">
    <property type="entry name" value="Calmodulin-related protein 97A"/>
    <property type="match status" value="1"/>
</dbReference>
<dbReference type="GO" id="GO:0016460">
    <property type="term" value="C:myosin II complex"/>
    <property type="evidence" value="ECO:0007669"/>
    <property type="project" value="TreeGrafter"/>
</dbReference>
<dbReference type="AlphaFoldDB" id="A0AAD7UUU0"/>
<keyword evidence="2" id="KW-0677">Repeat</keyword>
<dbReference type="SUPFAM" id="SSF47473">
    <property type="entry name" value="EF-hand"/>
    <property type="match status" value="1"/>
</dbReference>
<evidence type="ECO:0000256" key="2">
    <source>
        <dbReference type="ARBA" id="ARBA00022737"/>
    </source>
</evidence>
<dbReference type="InterPro" id="IPR011992">
    <property type="entry name" value="EF-hand-dom_pair"/>
</dbReference>
<evidence type="ECO:0000256" key="1">
    <source>
        <dbReference type="ARBA" id="ARBA00022723"/>
    </source>
</evidence>
<dbReference type="PROSITE" id="PS00018">
    <property type="entry name" value="EF_HAND_1"/>
    <property type="match status" value="4"/>
</dbReference>
<feature type="domain" description="EF-hand" evidence="4">
    <location>
        <begin position="56"/>
        <end position="91"/>
    </location>
</feature>
<evidence type="ECO:0000313" key="5">
    <source>
        <dbReference type="EMBL" id="KAJ8653548.1"/>
    </source>
</evidence>
<feature type="domain" description="EF-hand" evidence="4">
    <location>
        <begin position="95"/>
        <end position="130"/>
    </location>
</feature>
<accession>A0AAD7UUU0</accession>
<dbReference type="RefSeq" id="XP_058338462.1">
    <property type="nucleotide sequence ID" value="XM_058490762.1"/>
</dbReference>